<dbReference type="InParanoid" id="A0A5C3NLJ7"/>
<evidence type="ECO:0000256" key="1">
    <source>
        <dbReference type="SAM" id="MobiDB-lite"/>
    </source>
</evidence>
<keyword evidence="3" id="KW-1185">Reference proteome</keyword>
<sequence>MGFTPSKGARTGAASSSDGRPSWSLLDMHDKRAWGSNDDTAIWDACHLVSARGGVKDNFKHDMVTLLKHIEHDLTFGDIAIVYYSSSTYPVGAEQNSFSRAVQALSLKLYVVVLLASA</sequence>
<protein>
    <submittedName>
        <fullName evidence="2">Uncharacterized protein</fullName>
    </submittedName>
</protein>
<feature type="region of interest" description="Disordered" evidence="1">
    <location>
        <begin position="1"/>
        <end position="23"/>
    </location>
</feature>
<gene>
    <name evidence="2" type="ORF">K466DRAFT_507062</name>
</gene>
<dbReference type="EMBL" id="ML212441">
    <property type="protein sequence ID" value="TFK78591.1"/>
    <property type="molecule type" value="Genomic_DNA"/>
</dbReference>
<evidence type="ECO:0000313" key="2">
    <source>
        <dbReference type="EMBL" id="TFK78591.1"/>
    </source>
</evidence>
<dbReference type="AlphaFoldDB" id="A0A5C3NLJ7"/>
<organism evidence="2 3">
    <name type="scientific">Polyporus arcularius HHB13444</name>
    <dbReference type="NCBI Taxonomy" id="1314778"/>
    <lineage>
        <taxon>Eukaryota</taxon>
        <taxon>Fungi</taxon>
        <taxon>Dikarya</taxon>
        <taxon>Basidiomycota</taxon>
        <taxon>Agaricomycotina</taxon>
        <taxon>Agaricomycetes</taxon>
        <taxon>Polyporales</taxon>
        <taxon>Polyporaceae</taxon>
        <taxon>Polyporus</taxon>
    </lineage>
</organism>
<proteinExistence type="predicted"/>
<dbReference type="Proteomes" id="UP000308197">
    <property type="component" value="Unassembled WGS sequence"/>
</dbReference>
<evidence type="ECO:0000313" key="3">
    <source>
        <dbReference type="Proteomes" id="UP000308197"/>
    </source>
</evidence>
<accession>A0A5C3NLJ7</accession>
<name>A0A5C3NLJ7_9APHY</name>
<reference evidence="2 3" key="1">
    <citation type="journal article" date="2019" name="Nat. Ecol. Evol.">
        <title>Megaphylogeny resolves global patterns of mushroom evolution.</title>
        <authorList>
            <person name="Varga T."/>
            <person name="Krizsan K."/>
            <person name="Foldi C."/>
            <person name="Dima B."/>
            <person name="Sanchez-Garcia M."/>
            <person name="Sanchez-Ramirez S."/>
            <person name="Szollosi G.J."/>
            <person name="Szarkandi J.G."/>
            <person name="Papp V."/>
            <person name="Albert L."/>
            <person name="Andreopoulos W."/>
            <person name="Angelini C."/>
            <person name="Antonin V."/>
            <person name="Barry K.W."/>
            <person name="Bougher N.L."/>
            <person name="Buchanan P."/>
            <person name="Buyck B."/>
            <person name="Bense V."/>
            <person name="Catcheside P."/>
            <person name="Chovatia M."/>
            <person name="Cooper J."/>
            <person name="Damon W."/>
            <person name="Desjardin D."/>
            <person name="Finy P."/>
            <person name="Geml J."/>
            <person name="Haridas S."/>
            <person name="Hughes K."/>
            <person name="Justo A."/>
            <person name="Karasinski D."/>
            <person name="Kautmanova I."/>
            <person name="Kiss B."/>
            <person name="Kocsube S."/>
            <person name="Kotiranta H."/>
            <person name="LaButti K.M."/>
            <person name="Lechner B.E."/>
            <person name="Liimatainen K."/>
            <person name="Lipzen A."/>
            <person name="Lukacs Z."/>
            <person name="Mihaltcheva S."/>
            <person name="Morgado L.N."/>
            <person name="Niskanen T."/>
            <person name="Noordeloos M.E."/>
            <person name="Ohm R.A."/>
            <person name="Ortiz-Santana B."/>
            <person name="Ovrebo C."/>
            <person name="Racz N."/>
            <person name="Riley R."/>
            <person name="Savchenko A."/>
            <person name="Shiryaev A."/>
            <person name="Soop K."/>
            <person name="Spirin V."/>
            <person name="Szebenyi C."/>
            <person name="Tomsovsky M."/>
            <person name="Tulloss R.E."/>
            <person name="Uehling J."/>
            <person name="Grigoriev I.V."/>
            <person name="Vagvolgyi C."/>
            <person name="Papp T."/>
            <person name="Martin F.M."/>
            <person name="Miettinen O."/>
            <person name="Hibbett D.S."/>
            <person name="Nagy L.G."/>
        </authorList>
    </citation>
    <scope>NUCLEOTIDE SEQUENCE [LARGE SCALE GENOMIC DNA]</scope>
    <source>
        <strain evidence="2 3">HHB13444</strain>
    </source>
</reference>